<dbReference type="OrthoDB" id="2683906at2759"/>
<name>A0A165YZC3_9AGAM</name>
<evidence type="ECO:0000313" key="3">
    <source>
        <dbReference type="EMBL" id="KZT33767.1"/>
    </source>
</evidence>
<keyword evidence="2" id="KW-1133">Transmembrane helix</keyword>
<dbReference type="EMBL" id="KV428220">
    <property type="protein sequence ID" value="KZT33767.1"/>
    <property type="molecule type" value="Genomic_DNA"/>
</dbReference>
<protein>
    <submittedName>
        <fullName evidence="3">Uncharacterized protein</fullName>
    </submittedName>
</protein>
<keyword evidence="4" id="KW-1185">Reference proteome</keyword>
<evidence type="ECO:0000256" key="2">
    <source>
        <dbReference type="SAM" id="Phobius"/>
    </source>
</evidence>
<accession>A0A165YZC3</accession>
<keyword evidence="2" id="KW-0472">Membrane</keyword>
<feature type="compositionally biased region" description="Low complexity" evidence="1">
    <location>
        <begin position="15"/>
        <end position="40"/>
    </location>
</feature>
<feature type="transmembrane region" description="Helical" evidence="2">
    <location>
        <begin position="45"/>
        <end position="66"/>
    </location>
</feature>
<dbReference type="Proteomes" id="UP000076798">
    <property type="component" value="Unassembled WGS sequence"/>
</dbReference>
<dbReference type="AlphaFoldDB" id="A0A165YZC3"/>
<feature type="region of interest" description="Disordered" evidence="1">
    <location>
        <begin position="1"/>
        <end position="40"/>
    </location>
</feature>
<organism evidence="3 4">
    <name type="scientific">Sistotremastrum suecicum HHB10207 ss-3</name>
    <dbReference type="NCBI Taxonomy" id="1314776"/>
    <lineage>
        <taxon>Eukaryota</taxon>
        <taxon>Fungi</taxon>
        <taxon>Dikarya</taxon>
        <taxon>Basidiomycota</taxon>
        <taxon>Agaricomycotina</taxon>
        <taxon>Agaricomycetes</taxon>
        <taxon>Sistotremastrales</taxon>
        <taxon>Sistotremastraceae</taxon>
        <taxon>Sistotremastrum</taxon>
    </lineage>
</organism>
<reference evidence="3 4" key="1">
    <citation type="journal article" date="2016" name="Mol. Biol. Evol.">
        <title>Comparative Genomics of Early-Diverging Mushroom-Forming Fungi Provides Insights into the Origins of Lignocellulose Decay Capabilities.</title>
        <authorList>
            <person name="Nagy L.G."/>
            <person name="Riley R."/>
            <person name="Tritt A."/>
            <person name="Adam C."/>
            <person name="Daum C."/>
            <person name="Floudas D."/>
            <person name="Sun H."/>
            <person name="Yadav J.S."/>
            <person name="Pangilinan J."/>
            <person name="Larsson K.H."/>
            <person name="Matsuura K."/>
            <person name="Barry K."/>
            <person name="Labutti K."/>
            <person name="Kuo R."/>
            <person name="Ohm R.A."/>
            <person name="Bhattacharya S.S."/>
            <person name="Shirouzu T."/>
            <person name="Yoshinaga Y."/>
            <person name="Martin F.M."/>
            <person name="Grigoriev I.V."/>
            <person name="Hibbett D.S."/>
        </authorList>
    </citation>
    <scope>NUCLEOTIDE SEQUENCE [LARGE SCALE GENOMIC DNA]</scope>
    <source>
        <strain evidence="3 4">HHB10207 ss-3</strain>
    </source>
</reference>
<proteinExistence type="predicted"/>
<keyword evidence="2" id="KW-0812">Transmembrane</keyword>
<evidence type="ECO:0000256" key="1">
    <source>
        <dbReference type="SAM" id="MobiDB-lite"/>
    </source>
</evidence>
<gene>
    <name evidence="3" type="ORF">SISSUDRAFT_380694</name>
</gene>
<sequence>MSSSLAPTGNEPFLGTPTVATTTQSQTASPSSTPAPSTGGTGSELYLTTLLLLLGVSCAIIVRSLVLRRRFRRRVQEAIANGIYVPGMMGGSHRRDIGEKPTMWEAWIGSPESSLPAQKKEWNEFLVSFPSCSPCDRNTDSVLSLIASLLLP</sequence>
<evidence type="ECO:0000313" key="4">
    <source>
        <dbReference type="Proteomes" id="UP000076798"/>
    </source>
</evidence>